<evidence type="ECO:0000313" key="2">
    <source>
        <dbReference type="EMBL" id="RDH84874.1"/>
    </source>
</evidence>
<name>A0A370DKG1_9GAMM</name>
<dbReference type="AlphaFoldDB" id="A0A370DKG1"/>
<comment type="caution">
    <text evidence="2">The sequence shown here is derived from an EMBL/GenBank/DDBJ whole genome shotgun (WGS) entry which is preliminary data.</text>
</comment>
<organism evidence="2 3">
    <name type="scientific">endosymbiont of Galathealinum brachiosum</name>
    <dbReference type="NCBI Taxonomy" id="2200906"/>
    <lineage>
        <taxon>Bacteria</taxon>
        <taxon>Pseudomonadati</taxon>
        <taxon>Pseudomonadota</taxon>
        <taxon>Gammaproteobacteria</taxon>
        <taxon>sulfur-oxidizing symbionts</taxon>
    </lineage>
</organism>
<dbReference type="Proteomes" id="UP000254266">
    <property type="component" value="Unassembled WGS sequence"/>
</dbReference>
<gene>
    <name evidence="2" type="ORF">DIZ80_05260</name>
</gene>
<feature type="transmembrane region" description="Helical" evidence="1">
    <location>
        <begin position="56"/>
        <end position="77"/>
    </location>
</feature>
<keyword evidence="1" id="KW-1133">Transmembrane helix</keyword>
<reference evidence="2 3" key="1">
    <citation type="journal article" date="2018" name="ISME J.">
        <title>Endosymbiont genomes yield clues of tubeworm success.</title>
        <authorList>
            <person name="Li Y."/>
            <person name="Liles M.R."/>
            <person name="Halanych K.M."/>
        </authorList>
    </citation>
    <scope>NUCLEOTIDE SEQUENCE [LARGE SCALE GENOMIC DNA]</scope>
    <source>
        <strain evidence="2">A1464</strain>
    </source>
</reference>
<keyword evidence="3" id="KW-1185">Reference proteome</keyword>
<dbReference type="EMBL" id="QFXC01000007">
    <property type="protein sequence ID" value="RDH84874.1"/>
    <property type="molecule type" value="Genomic_DNA"/>
</dbReference>
<protein>
    <recommendedName>
        <fullName evidence="4">DUF3379 domain-containing protein</fullName>
    </recommendedName>
</protein>
<evidence type="ECO:0000313" key="3">
    <source>
        <dbReference type="Proteomes" id="UP000254266"/>
    </source>
</evidence>
<accession>A0A370DKG1</accession>
<evidence type="ECO:0000256" key="1">
    <source>
        <dbReference type="SAM" id="Phobius"/>
    </source>
</evidence>
<proteinExistence type="predicted"/>
<evidence type="ECO:0008006" key="4">
    <source>
        <dbReference type="Google" id="ProtNLM"/>
    </source>
</evidence>
<keyword evidence="1" id="KW-0812">Transmembrane</keyword>
<keyword evidence="1" id="KW-0472">Membrane</keyword>
<sequence>MSEDKQPIRQAVKAFYGNKSLSAEQMKTLQNILSQHSEEGEQHQQSSGSRFKQINVYKWPGSIAASILLFVVMMGYFQTPDLISSAYADIQKDSNLNNGMQVSMQQWLDENDISRVPIMYPVEMSKFCRLDQKLTTHLRIAGKEQGVLNVFFHQGKRPLHWSPLHWLKGAGTLDDMNWKLVKVRDDLTVIVLYSHDMREKAVLHIMREMLPEFEV</sequence>